<gene>
    <name evidence="10" type="primary">nad1</name>
</gene>
<dbReference type="AlphaFoldDB" id="A0AA49X759"/>
<keyword evidence="7" id="KW-0520">NAD</keyword>
<dbReference type="InterPro" id="IPR001694">
    <property type="entry name" value="NADH_UbQ_OxRdtase_su1/FPO"/>
</dbReference>
<evidence type="ECO:0000256" key="9">
    <source>
        <dbReference type="SAM" id="Phobius"/>
    </source>
</evidence>
<dbReference type="GO" id="GO:0008137">
    <property type="term" value="F:NADH dehydrogenase (ubiquinone) activity"/>
    <property type="evidence" value="ECO:0007669"/>
    <property type="project" value="UniProtKB-EC"/>
</dbReference>
<evidence type="ECO:0000256" key="6">
    <source>
        <dbReference type="ARBA" id="ARBA00023136"/>
    </source>
</evidence>
<dbReference type="PANTHER" id="PTHR11432:SF3">
    <property type="entry name" value="NADH-UBIQUINONE OXIDOREDUCTASE CHAIN 1"/>
    <property type="match status" value="1"/>
</dbReference>
<comment type="similarity">
    <text evidence="2 7">Belongs to the complex I subunit 1 family.</text>
</comment>
<dbReference type="InterPro" id="IPR018086">
    <property type="entry name" value="NADH_UbQ_OxRdtase_su1_CS"/>
</dbReference>
<evidence type="ECO:0000256" key="3">
    <source>
        <dbReference type="ARBA" id="ARBA00021009"/>
    </source>
</evidence>
<evidence type="ECO:0000313" key="10">
    <source>
        <dbReference type="EMBL" id="WLK25961.1"/>
    </source>
</evidence>
<keyword evidence="5 9" id="KW-1133">Transmembrane helix</keyword>
<reference evidence="10" key="1">
    <citation type="journal article" date="2023" name="Int J Biol">
        <title>Comparative analysis of the mitochondrial genomes of the family Mactridae (Mollusca: Venerida) and their phylogenetic implications.</title>
        <authorList>
            <person name="Ma P."/>
            <person name="Liu Y."/>
            <person name="Wang J."/>
            <person name="Chen Y."/>
            <person name="Zhang Z."/>
            <person name="Zhang T."/>
            <person name="Wang H."/>
        </authorList>
    </citation>
    <scope>NUCLEOTIDE SEQUENCE</scope>
</reference>
<keyword evidence="8" id="KW-0830">Ubiquinone</keyword>
<feature type="transmembrane region" description="Helical" evidence="9">
    <location>
        <begin position="193"/>
        <end position="211"/>
    </location>
</feature>
<keyword evidence="4 7" id="KW-0812">Transmembrane</keyword>
<dbReference type="EMBL" id="OQ197859">
    <property type="protein sequence ID" value="WLK25961.1"/>
    <property type="molecule type" value="Genomic_DNA"/>
</dbReference>
<evidence type="ECO:0000256" key="2">
    <source>
        <dbReference type="ARBA" id="ARBA00010535"/>
    </source>
</evidence>
<dbReference type="PANTHER" id="PTHR11432">
    <property type="entry name" value="NADH DEHYDROGENASE SUBUNIT 1"/>
    <property type="match status" value="1"/>
</dbReference>
<proteinExistence type="inferred from homology"/>
<dbReference type="HAMAP" id="MF_01350">
    <property type="entry name" value="NDH1_NuoH"/>
    <property type="match status" value="1"/>
</dbReference>
<feature type="transmembrane region" description="Helical" evidence="9">
    <location>
        <begin position="243"/>
        <end position="261"/>
    </location>
</feature>
<dbReference type="PROSITE" id="PS00668">
    <property type="entry name" value="COMPLEX1_ND1_2"/>
    <property type="match status" value="1"/>
</dbReference>
<evidence type="ECO:0000256" key="7">
    <source>
        <dbReference type="RuleBase" id="RU000471"/>
    </source>
</evidence>
<comment type="catalytic activity">
    <reaction evidence="8">
        <text>a ubiquinone + NADH + 5 H(+)(in) = a ubiquinol + NAD(+) + 4 H(+)(out)</text>
        <dbReference type="Rhea" id="RHEA:29091"/>
        <dbReference type="Rhea" id="RHEA-COMP:9565"/>
        <dbReference type="Rhea" id="RHEA-COMP:9566"/>
        <dbReference type="ChEBI" id="CHEBI:15378"/>
        <dbReference type="ChEBI" id="CHEBI:16389"/>
        <dbReference type="ChEBI" id="CHEBI:17976"/>
        <dbReference type="ChEBI" id="CHEBI:57540"/>
        <dbReference type="ChEBI" id="CHEBI:57945"/>
        <dbReference type="EC" id="7.1.1.2"/>
    </reaction>
</comment>
<evidence type="ECO:0000256" key="8">
    <source>
        <dbReference type="RuleBase" id="RU000473"/>
    </source>
</evidence>
<dbReference type="GO" id="GO:0005743">
    <property type="term" value="C:mitochondrial inner membrane"/>
    <property type="evidence" value="ECO:0007669"/>
    <property type="project" value="UniProtKB-SubCell"/>
</dbReference>
<feature type="transmembrane region" description="Helical" evidence="9">
    <location>
        <begin position="89"/>
        <end position="110"/>
    </location>
</feature>
<geneLocation type="mitochondrion" evidence="10"/>
<evidence type="ECO:0000256" key="1">
    <source>
        <dbReference type="ARBA" id="ARBA00004141"/>
    </source>
</evidence>
<keyword evidence="8 10" id="KW-0496">Mitochondrion</keyword>
<dbReference type="Pfam" id="PF00146">
    <property type="entry name" value="NADHdh"/>
    <property type="match status" value="1"/>
</dbReference>
<dbReference type="PROSITE" id="PS00667">
    <property type="entry name" value="COMPLEX1_ND1_1"/>
    <property type="match status" value="1"/>
</dbReference>
<accession>A0AA49X759</accession>
<protein>
    <recommendedName>
        <fullName evidence="3 8">NADH-ubiquinone oxidoreductase chain 1</fullName>
        <ecNumber evidence="8">7.1.1.2</ecNumber>
    </recommendedName>
</protein>
<evidence type="ECO:0000256" key="4">
    <source>
        <dbReference type="ARBA" id="ARBA00022692"/>
    </source>
</evidence>
<keyword evidence="6 9" id="KW-0472">Membrane</keyword>
<feature type="transmembrane region" description="Helical" evidence="9">
    <location>
        <begin position="56"/>
        <end position="77"/>
    </location>
</feature>
<sequence length="293" mass="32743">MMGAVAFFIVVERKGLGMAQRRQGPNKVGFKGLIQPLADGIKLFIKEYNFPYGMTAWSYGFGPLLVFSCAFSLYLIYPVSFCSVQFDLGIWWFLCVSSFSVYGVIFTGWMSNSRYSVLGAMRAVAQSISYEVFMSAVLFSVLFLVGSYDLLDLKSAPYLGICLGWSSFLLWMVAVLAETNRAPFDFVEGESELVAGFMTEVGGVGFALLALGEYSNMVFMSTLTGVLFFSFFCQLGMAGYMFFPAWTVFFSYVFVWVRATVPRYRYDLLMSLCWSIMLPLSLGVMVLLLGLVS</sequence>
<feature type="transmembrane region" description="Helical" evidence="9">
    <location>
        <begin position="268"/>
        <end position="292"/>
    </location>
</feature>
<name>A0AA49X759_9BIVA</name>
<feature type="transmembrane region" description="Helical" evidence="9">
    <location>
        <begin position="158"/>
        <end position="177"/>
    </location>
</feature>
<dbReference type="GO" id="GO:0009060">
    <property type="term" value="P:aerobic respiration"/>
    <property type="evidence" value="ECO:0007669"/>
    <property type="project" value="TreeGrafter"/>
</dbReference>
<evidence type="ECO:0000256" key="5">
    <source>
        <dbReference type="ARBA" id="ARBA00022989"/>
    </source>
</evidence>
<reference evidence="10" key="2">
    <citation type="submission" date="2023-01" db="EMBL/GenBank/DDBJ databases">
        <authorList>
            <person name="Ma P."/>
            <person name="Wang H."/>
            <person name="Liu Y."/>
        </authorList>
    </citation>
    <scope>NUCLEOTIDE SEQUENCE</scope>
</reference>
<dbReference type="EC" id="7.1.1.2" evidence="8"/>
<organism evidence="10">
    <name type="scientific">Raeta sp</name>
    <dbReference type="NCBI Taxonomy" id="3067663"/>
    <lineage>
        <taxon>Eukaryota</taxon>
        <taxon>Metazoa</taxon>
        <taxon>Spiralia</taxon>
        <taxon>Lophotrochozoa</taxon>
        <taxon>Mollusca</taxon>
        <taxon>Bivalvia</taxon>
        <taxon>Autobranchia</taxon>
        <taxon>Heteroconchia</taxon>
        <taxon>Euheterodonta</taxon>
        <taxon>Imparidentia</taxon>
        <taxon>Neoheterodontei</taxon>
        <taxon>Venerida</taxon>
        <taxon>Mactroidea</taxon>
        <taxon>Anatinellidae</taxon>
        <taxon>Raeta</taxon>
    </lineage>
</organism>
<dbReference type="GO" id="GO:0003954">
    <property type="term" value="F:NADH dehydrogenase activity"/>
    <property type="evidence" value="ECO:0007669"/>
    <property type="project" value="TreeGrafter"/>
</dbReference>
<feature type="transmembrane region" description="Helical" evidence="9">
    <location>
        <begin position="130"/>
        <end position="151"/>
    </location>
</feature>
<comment type="subcellular location">
    <subcellularLocation>
        <location evidence="1">Membrane</location>
        <topology evidence="1">Multi-pass membrane protein</topology>
    </subcellularLocation>
    <subcellularLocation>
        <location evidence="7">Mitochondrion inner membrane</location>
        <topology evidence="7">Multi-pass membrane protein</topology>
    </subcellularLocation>
</comment>